<name>A0A7W9SHM9_9FIRM</name>
<dbReference type="Pfam" id="PF02272">
    <property type="entry name" value="DHHA1"/>
    <property type="match status" value="1"/>
</dbReference>
<dbReference type="SUPFAM" id="SSF64182">
    <property type="entry name" value="DHH phosphoesterases"/>
    <property type="match status" value="1"/>
</dbReference>
<dbReference type="InterPro" id="IPR001667">
    <property type="entry name" value="DDH_dom"/>
</dbReference>
<evidence type="ECO:0000259" key="8">
    <source>
        <dbReference type="Pfam" id="PF17768"/>
    </source>
</evidence>
<evidence type="ECO:0000259" key="6">
    <source>
        <dbReference type="Pfam" id="PF01368"/>
    </source>
</evidence>
<dbReference type="GO" id="GO:0003676">
    <property type="term" value="F:nucleic acid binding"/>
    <property type="evidence" value="ECO:0007669"/>
    <property type="project" value="InterPro"/>
</dbReference>
<comment type="similarity">
    <text evidence="1">Belongs to the RecJ family.</text>
</comment>
<gene>
    <name evidence="9" type="ORF">HNQ46_001558</name>
</gene>
<dbReference type="InterPro" id="IPR003156">
    <property type="entry name" value="DHHA1_dom"/>
</dbReference>
<evidence type="ECO:0000259" key="7">
    <source>
        <dbReference type="Pfam" id="PF02272"/>
    </source>
</evidence>
<evidence type="ECO:0000256" key="4">
    <source>
        <dbReference type="ARBA" id="ARBA00022801"/>
    </source>
</evidence>
<dbReference type="GO" id="GO:0006310">
    <property type="term" value="P:DNA recombination"/>
    <property type="evidence" value="ECO:0007669"/>
    <property type="project" value="InterPro"/>
</dbReference>
<evidence type="ECO:0000256" key="3">
    <source>
        <dbReference type="ARBA" id="ARBA00022722"/>
    </source>
</evidence>
<feature type="domain" description="RecJ OB" evidence="8">
    <location>
        <begin position="457"/>
        <end position="564"/>
    </location>
</feature>
<dbReference type="GO" id="GO:0006281">
    <property type="term" value="P:DNA repair"/>
    <property type="evidence" value="ECO:0007669"/>
    <property type="project" value="InterPro"/>
</dbReference>
<feature type="domain" description="DDH" evidence="6">
    <location>
        <begin position="75"/>
        <end position="225"/>
    </location>
</feature>
<dbReference type="NCBIfam" id="TIGR00644">
    <property type="entry name" value="recJ"/>
    <property type="match status" value="1"/>
</dbReference>
<sequence length="571" mass="64741">MKKWYVYGKKADFQELGEKLSLDPVLVRILRNRDLTTEEEMRNFLEGEEIPSPLFLPDSIRFLNRLERAIKEGEKVRIVGDYDVDGVCASTILAKALSLFFSKEQLSVVIPHRILDGYGINEQIIEEAKAEEISLLITCDNGISAFSAMEKAKAYGMDVLLTDHHDLRRDEDGKKRIPEAFAVVNPKREGSKYPNEEICGAMVCYLLMKMLLEKRQKGLDLLEELACFAGIATVCDVMPLQKENRVIVKYCLSHLQKTQNIGMQALLKQCHILPEQEISSYTLGFQIGPCINAGGRLESAMLALSLFLEEDEGKAEEKAAHLLVLNEERKEMTKKGVDEAKALAEQEGDVPLLFLVLPDLHESLAGIVAGRIREAYYRPCFILTNGEDGSCKASGRSIPGYPMAERLEEQKELLLRFGGHPMAAGFSVARENVSILKKALLQNAKLQAEDLEEKVWIDVVLPFSYLKEDFVRSLSRLEPFGRGNEKPAFAQKNVLLKDYKIVGKNKNAIKLYLEDEQGIRVEGVLFEDGEKFLNKKSSRNRFNLLYYPKIQVYNNIKQLQVVVSEYFWQED</sequence>
<dbReference type="AlphaFoldDB" id="A0A7W9SHM9"/>
<reference evidence="9 10" key="1">
    <citation type="submission" date="2020-08" db="EMBL/GenBank/DDBJ databases">
        <title>Genomic Encyclopedia of Type Strains, Phase IV (KMG-IV): sequencing the most valuable type-strain genomes for metagenomic binning, comparative biology and taxonomic classification.</title>
        <authorList>
            <person name="Goeker M."/>
        </authorList>
    </citation>
    <scope>NUCLEOTIDE SEQUENCE [LARGE SCALE GENOMIC DNA]</scope>
    <source>
        <strain evidence="9 10">DSM 17245</strain>
    </source>
</reference>
<dbReference type="RefSeq" id="WP_183684170.1">
    <property type="nucleotide sequence ID" value="NZ_JACHHH010000007.1"/>
</dbReference>
<evidence type="ECO:0000256" key="5">
    <source>
        <dbReference type="ARBA" id="ARBA00022839"/>
    </source>
</evidence>
<keyword evidence="3" id="KW-0540">Nuclease</keyword>
<feature type="domain" description="DHHA1" evidence="7">
    <location>
        <begin position="351"/>
        <end position="442"/>
    </location>
</feature>
<comment type="caution">
    <text evidence="9">The sequence shown here is derived from an EMBL/GenBank/DDBJ whole genome shotgun (WGS) entry which is preliminary data.</text>
</comment>
<dbReference type="Pfam" id="PF01368">
    <property type="entry name" value="DHH"/>
    <property type="match status" value="1"/>
</dbReference>
<dbReference type="InterPro" id="IPR041122">
    <property type="entry name" value="RecJ_OB"/>
</dbReference>
<evidence type="ECO:0000256" key="1">
    <source>
        <dbReference type="ARBA" id="ARBA00005915"/>
    </source>
</evidence>
<dbReference type="Pfam" id="PF17768">
    <property type="entry name" value="RecJ_OB"/>
    <property type="match status" value="1"/>
</dbReference>
<dbReference type="Gene3D" id="3.90.1640.30">
    <property type="match status" value="1"/>
</dbReference>
<dbReference type="InterPro" id="IPR051673">
    <property type="entry name" value="SSDNA_exonuclease_RecJ"/>
</dbReference>
<organism evidence="9 10">
    <name type="scientific">Oribacterium sinus</name>
    <dbReference type="NCBI Taxonomy" id="237576"/>
    <lineage>
        <taxon>Bacteria</taxon>
        <taxon>Bacillati</taxon>
        <taxon>Bacillota</taxon>
        <taxon>Clostridia</taxon>
        <taxon>Lachnospirales</taxon>
        <taxon>Lachnospiraceae</taxon>
        <taxon>Oribacterium</taxon>
    </lineage>
</organism>
<dbReference type="EMBL" id="JACHHH010000007">
    <property type="protein sequence ID" value="MBB6041575.1"/>
    <property type="molecule type" value="Genomic_DNA"/>
</dbReference>
<dbReference type="GeneID" id="85015101"/>
<accession>A0A7W9SHM9</accession>
<keyword evidence="4 9" id="KW-0378">Hydrolase</keyword>
<dbReference type="PANTHER" id="PTHR30255:SF2">
    <property type="entry name" value="SINGLE-STRANDED-DNA-SPECIFIC EXONUCLEASE RECJ"/>
    <property type="match status" value="1"/>
</dbReference>
<evidence type="ECO:0000313" key="9">
    <source>
        <dbReference type="EMBL" id="MBB6041575.1"/>
    </source>
</evidence>
<keyword evidence="5 9" id="KW-0269">Exonuclease</keyword>
<evidence type="ECO:0000313" key="10">
    <source>
        <dbReference type="Proteomes" id="UP000522163"/>
    </source>
</evidence>
<dbReference type="GO" id="GO:0008409">
    <property type="term" value="F:5'-3' exonuclease activity"/>
    <property type="evidence" value="ECO:0007669"/>
    <property type="project" value="InterPro"/>
</dbReference>
<proteinExistence type="inferred from homology"/>
<protein>
    <recommendedName>
        <fullName evidence="2">Single-stranded-DNA-specific exonuclease RecJ</fullName>
    </recommendedName>
</protein>
<dbReference type="PANTHER" id="PTHR30255">
    <property type="entry name" value="SINGLE-STRANDED-DNA-SPECIFIC EXONUCLEASE RECJ"/>
    <property type="match status" value="1"/>
</dbReference>
<dbReference type="InterPro" id="IPR004610">
    <property type="entry name" value="RecJ"/>
</dbReference>
<dbReference type="Proteomes" id="UP000522163">
    <property type="component" value="Unassembled WGS sequence"/>
</dbReference>
<dbReference type="Gene3D" id="3.10.310.30">
    <property type="match status" value="1"/>
</dbReference>
<evidence type="ECO:0000256" key="2">
    <source>
        <dbReference type="ARBA" id="ARBA00019841"/>
    </source>
</evidence>
<dbReference type="InterPro" id="IPR038763">
    <property type="entry name" value="DHH_sf"/>
</dbReference>